<sequence length="131" mass="15120">MELFFELEIAYIVIGLFILAVTAFVTTRDFVPRVAFKRGMILVSGFLIIMIGSHFYITTKRMAGVKEIFNNGETVICENKMQRTISRSVLISKELEWRLEGDEFVSDNHTRSFHTSRCIEHILDDVPEVTK</sequence>
<keyword evidence="1" id="KW-0812">Transmembrane</keyword>
<name>A0A5P8NYM0_9BACT</name>
<organism evidence="2 3">
    <name type="scientific">Sulfurimonas lithotrophica</name>
    <dbReference type="NCBI Taxonomy" id="2590022"/>
    <lineage>
        <taxon>Bacteria</taxon>
        <taxon>Pseudomonadati</taxon>
        <taxon>Campylobacterota</taxon>
        <taxon>Epsilonproteobacteria</taxon>
        <taxon>Campylobacterales</taxon>
        <taxon>Sulfurimonadaceae</taxon>
        <taxon>Sulfurimonas</taxon>
    </lineage>
</organism>
<keyword evidence="1" id="KW-0472">Membrane</keyword>
<keyword evidence="1" id="KW-1133">Transmembrane helix</keyword>
<dbReference type="AlphaFoldDB" id="A0A5P8NYM0"/>
<dbReference type="Proteomes" id="UP000326944">
    <property type="component" value="Chromosome"/>
</dbReference>
<evidence type="ECO:0000313" key="3">
    <source>
        <dbReference type="Proteomes" id="UP000326944"/>
    </source>
</evidence>
<reference evidence="2 3" key="1">
    <citation type="submission" date="2019-09" db="EMBL/GenBank/DDBJ databases">
        <title>Sulfurimonas gotlandica sp. nov., a chemoautotrophic and psychrotolerant epsilonproteobacterium isolated from a pelagic redoxcline, and an emended description of the genus Sulfurimonas.</title>
        <authorList>
            <person name="Wang S."/>
            <person name="Jiang L."/>
            <person name="Shao S."/>
        </authorList>
    </citation>
    <scope>NUCLEOTIDE SEQUENCE [LARGE SCALE GENOMIC DNA]</scope>
    <source>
        <strain evidence="2 3">GYSZ_1</strain>
    </source>
</reference>
<dbReference type="RefSeq" id="WP_152306437.1">
    <property type="nucleotide sequence ID" value="NZ_CP043617.1"/>
</dbReference>
<dbReference type="EMBL" id="CP043617">
    <property type="protein sequence ID" value="QFR48494.1"/>
    <property type="molecule type" value="Genomic_DNA"/>
</dbReference>
<evidence type="ECO:0000313" key="2">
    <source>
        <dbReference type="EMBL" id="QFR48494.1"/>
    </source>
</evidence>
<proteinExistence type="predicted"/>
<feature type="transmembrane region" description="Helical" evidence="1">
    <location>
        <begin position="39"/>
        <end position="57"/>
    </location>
</feature>
<dbReference type="KEGG" id="sulg:FJR48_01630"/>
<gene>
    <name evidence="2" type="ORF">FJR48_01630</name>
</gene>
<protein>
    <submittedName>
        <fullName evidence="2">Uncharacterized protein</fullName>
    </submittedName>
</protein>
<feature type="transmembrane region" description="Helical" evidence="1">
    <location>
        <begin position="9"/>
        <end position="27"/>
    </location>
</feature>
<accession>A0A5P8NYM0</accession>
<evidence type="ECO:0000256" key="1">
    <source>
        <dbReference type="SAM" id="Phobius"/>
    </source>
</evidence>
<keyword evidence="3" id="KW-1185">Reference proteome</keyword>
<dbReference type="OrthoDB" id="5348851at2"/>